<feature type="compositionally biased region" description="Polar residues" evidence="1">
    <location>
        <begin position="33"/>
        <end position="47"/>
    </location>
</feature>
<dbReference type="AlphaFoldDB" id="A0A074MG41"/>
<feature type="domain" description="Cell wall hydrolase SleB" evidence="2">
    <location>
        <begin position="183"/>
        <end position="292"/>
    </location>
</feature>
<comment type="caution">
    <text evidence="3">The sequence shown here is derived from an EMBL/GenBank/DDBJ whole genome shotgun (WGS) entry which is preliminary data.</text>
</comment>
<sequence length="413" mass="43509">MASPPAVIYLGDASQDASQDANRGASGRRATSDRTQTTSEPAQNTQNWSLKRRIAALLAVIAVPAMAAPSDFGALPGGAPTEAQLVSERLQESLAKNPAMPFERPGMSFPGSAFFFLADPPSDALIALPTTDALSQEIGEAGREVGALIDAGPGASPFFGTGGTDLARAQDCLAQAIWYEAASESEAGQRAVAQVVLNRVKHPNWPSSVCGVVYQGSSRRTGCQFTFTCDGSLRRKASGSTWARAQNIASEALSGRVYEPIGHATHYHTLWVNPYWASSLDHVGTIGAHRFYRNRGSGGRKDAFTQSYAGKEPGAGERVIAAPRIEMPDFIQNSSVVAPANGGNSTRIPAPAAGQRGRSSTSADEINTVIIRPEVAGAGQVRDDYASAGQWKSDAARAALQAEQRRLAEEGPK</sequence>
<dbReference type="STRING" id="1044.EH31_03610"/>
<keyword evidence="4" id="KW-1185">Reference proteome</keyword>
<dbReference type="RefSeq" id="WP_051698902.1">
    <property type="nucleotide sequence ID" value="NZ_JMIW01000001.1"/>
</dbReference>
<proteinExistence type="predicted"/>
<evidence type="ECO:0000256" key="1">
    <source>
        <dbReference type="SAM" id="MobiDB-lite"/>
    </source>
</evidence>
<evidence type="ECO:0000313" key="4">
    <source>
        <dbReference type="Proteomes" id="UP000027647"/>
    </source>
</evidence>
<feature type="region of interest" description="Disordered" evidence="1">
    <location>
        <begin position="1"/>
        <end position="47"/>
    </location>
</feature>
<gene>
    <name evidence="3" type="ORF">EH31_03610</name>
</gene>
<name>A0A074MG41_ERYLO</name>
<evidence type="ECO:0000313" key="3">
    <source>
        <dbReference type="EMBL" id="KEO91770.1"/>
    </source>
</evidence>
<dbReference type="GO" id="GO:0016787">
    <property type="term" value="F:hydrolase activity"/>
    <property type="evidence" value="ECO:0007669"/>
    <property type="project" value="InterPro"/>
</dbReference>
<dbReference type="eggNOG" id="COG3773">
    <property type="taxonomic scope" value="Bacteria"/>
</dbReference>
<accession>A0A074MG41</accession>
<protein>
    <recommendedName>
        <fullName evidence="2">Cell wall hydrolase SleB domain-containing protein</fullName>
    </recommendedName>
</protein>
<organism evidence="3 4">
    <name type="scientific">Erythrobacter longus</name>
    <dbReference type="NCBI Taxonomy" id="1044"/>
    <lineage>
        <taxon>Bacteria</taxon>
        <taxon>Pseudomonadati</taxon>
        <taxon>Pseudomonadota</taxon>
        <taxon>Alphaproteobacteria</taxon>
        <taxon>Sphingomonadales</taxon>
        <taxon>Erythrobacteraceae</taxon>
        <taxon>Erythrobacter/Porphyrobacter group</taxon>
        <taxon>Erythrobacter</taxon>
    </lineage>
</organism>
<dbReference type="Proteomes" id="UP000027647">
    <property type="component" value="Unassembled WGS sequence"/>
</dbReference>
<feature type="region of interest" description="Disordered" evidence="1">
    <location>
        <begin position="341"/>
        <end position="366"/>
    </location>
</feature>
<dbReference type="EMBL" id="JMIW01000001">
    <property type="protein sequence ID" value="KEO91770.1"/>
    <property type="molecule type" value="Genomic_DNA"/>
</dbReference>
<reference evidence="3 4" key="1">
    <citation type="submission" date="2014-04" db="EMBL/GenBank/DDBJ databases">
        <title>A comprehensive comparison of genomes of Erythrobacter spp. strains.</title>
        <authorList>
            <person name="Zheng Q."/>
        </authorList>
    </citation>
    <scope>NUCLEOTIDE SEQUENCE [LARGE SCALE GENOMIC DNA]</scope>
    <source>
        <strain evidence="3 4">DSM 6997</strain>
    </source>
</reference>
<dbReference type="InterPro" id="IPR011105">
    <property type="entry name" value="Cell_wall_hydrolase_SleB"/>
</dbReference>
<dbReference type="InterPro" id="IPR042047">
    <property type="entry name" value="SleB_dom1"/>
</dbReference>
<dbReference type="Gene3D" id="1.10.10.2520">
    <property type="entry name" value="Cell wall hydrolase SleB, domain 1"/>
    <property type="match status" value="1"/>
</dbReference>
<dbReference type="Pfam" id="PF07486">
    <property type="entry name" value="Hydrolase_2"/>
    <property type="match status" value="1"/>
</dbReference>
<evidence type="ECO:0000259" key="2">
    <source>
        <dbReference type="Pfam" id="PF07486"/>
    </source>
</evidence>